<feature type="transmembrane region" description="Helical" evidence="1">
    <location>
        <begin position="12"/>
        <end position="29"/>
    </location>
</feature>
<gene>
    <name evidence="3" type="ORF">SAMN04488062_10649</name>
</gene>
<dbReference type="STRING" id="178355.SAMN04488062_10649"/>
<keyword evidence="4" id="KW-1185">Reference proteome</keyword>
<dbReference type="EMBL" id="FNDB01000006">
    <property type="protein sequence ID" value="SDH32699.1"/>
    <property type="molecule type" value="Genomic_DNA"/>
</dbReference>
<name>A0A1G8BHM1_9FLAO</name>
<dbReference type="Proteomes" id="UP000199274">
    <property type="component" value="Unassembled WGS sequence"/>
</dbReference>
<evidence type="ECO:0000259" key="2">
    <source>
        <dbReference type="Pfam" id="PF18153"/>
    </source>
</evidence>
<organism evidence="3 4">
    <name type="scientific">Flavobacterium omnivorum</name>
    <dbReference type="NCBI Taxonomy" id="178355"/>
    <lineage>
        <taxon>Bacteria</taxon>
        <taxon>Pseudomonadati</taxon>
        <taxon>Bacteroidota</taxon>
        <taxon>Flavobacteriia</taxon>
        <taxon>Flavobacteriales</taxon>
        <taxon>Flavobacteriaceae</taxon>
        <taxon>Flavobacterium</taxon>
    </lineage>
</organism>
<dbReference type="Pfam" id="PF18153">
    <property type="entry name" value="Cap15_CD_rec"/>
    <property type="match status" value="1"/>
</dbReference>
<dbReference type="OrthoDB" id="1430668at2"/>
<dbReference type="RefSeq" id="WP_091257190.1">
    <property type="nucleotide sequence ID" value="NZ_FNDB01000006.1"/>
</dbReference>
<dbReference type="AlphaFoldDB" id="A0A1G8BHM1"/>
<reference evidence="4" key="1">
    <citation type="submission" date="2016-10" db="EMBL/GenBank/DDBJ databases">
        <authorList>
            <person name="Varghese N."/>
            <person name="Submissions S."/>
        </authorList>
    </citation>
    <scope>NUCLEOTIDE SEQUENCE [LARGE SCALE GENOMIC DNA]</scope>
    <source>
        <strain evidence="4">CGMCC 1.2747</strain>
    </source>
</reference>
<feature type="transmembrane region" description="Helical" evidence="1">
    <location>
        <begin position="49"/>
        <end position="67"/>
    </location>
</feature>
<evidence type="ECO:0000313" key="4">
    <source>
        <dbReference type="Proteomes" id="UP000199274"/>
    </source>
</evidence>
<protein>
    <recommendedName>
        <fullName evidence="2">CD-NTase-associated protein 15 domain-containing protein</fullName>
    </recommendedName>
</protein>
<evidence type="ECO:0000313" key="3">
    <source>
        <dbReference type="EMBL" id="SDH32699.1"/>
    </source>
</evidence>
<accession>A0A1G8BHM1</accession>
<keyword evidence="1" id="KW-0812">Transmembrane</keyword>
<evidence type="ECO:0000256" key="1">
    <source>
        <dbReference type="SAM" id="Phobius"/>
    </source>
</evidence>
<keyword evidence="1" id="KW-1133">Transmembrane helix</keyword>
<sequence>MNFKYFRSGNVVAFIAILAITSNIIYLKIDHALLDYPNLKLVSSYLPLLSVLGIMFLILNWMNVYLWKYSFTNLIIKIPNLNGRYEGSMISSYLDDNGERRKMVCVMEIIQNASKVHIHTYIGRGENESSTSETICEELVLETNNIYTLYYNYKNVSDLQVELNDHKGTAYLSYYPDKKCLKGNYFNERKNNGEIKVFFKSKNLIGRFNDKL</sequence>
<proteinExistence type="predicted"/>
<keyword evidence="1" id="KW-0472">Membrane</keyword>
<feature type="domain" description="CD-NTase-associated protein 15" evidence="2">
    <location>
        <begin position="77"/>
        <end position="196"/>
    </location>
</feature>
<dbReference type="InterPro" id="IPR041208">
    <property type="entry name" value="Cap15"/>
</dbReference>